<evidence type="ECO:0000313" key="8">
    <source>
        <dbReference type="Proteomes" id="UP001432039"/>
    </source>
</evidence>
<dbReference type="InterPro" id="IPR006680">
    <property type="entry name" value="Amidohydro-rel"/>
</dbReference>
<evidence type="ECO:0000256" key="2">
    <source>
        <dbReference type="ARBA" id="ARBA00022723"/>
    </source>
</evidence>
<evidence type="ECO:0000259" key="6">
    <source>
        <dbReference type="Pfam" id="PF01979"/>
    </source>
</evidence>
<evidence type="ECO:0000313" key="7">
    <source>
        <dbReference type="EMBL" id="WUQ13909.1"/>
    </source>
</evidence>
<dbReference type="InterPro" id="IPR011059">
    <property type="entry name" value="Metal-dep_hydrolase_composite"/>
</dbReference>
<dbReference type="PANTHER" id="PTHR11113">
    <property type="entry name" value="N-ACETYLGLUCOSAMINE-6-PHOSPHATE DEACETYLASE"/>
    <property type="match status" value="1"/>
</dbReference>
<dbReference type="Gene3D" id="3.20.20.140">
    <property type="entry name" value="Metal-dependent hydrolases"/>
    <property type="match status" value="1"/>
</dbReference>
<dbReference type="RefSeq" id="WP_328962761.1">
    <property type="nucleotide sequence ID" value="NZ_CP108090.1"/>
</dbReference>
<organism evidence="7 8">
    <name type="scientific">Streptomyces virginiae</name>
    <name type="common">Streptomyces cinnamonensis</name>
    <dbReference type="NCBI Taxonomy" id="1961"/>
    <lineage>
        <taxon>Bacteria</taxon>
        <taxon>Bacillati</taxon>
        <taxon>Actinomycetota</taxon>
        <taxon>Actinomycetes</taxon>
        <taxon>Kitasatosporales</taxon>
        <taxon>Streptomycetaceae</taxon>
        <taxon>Streptomyces</taxon>
    </lineage>
</organism>
<sequence>MSGSAHSTVLSGARVVLPTGTVAGGRVIVDGDRIAGSAHEGARTVDLSGHWVVPGFVDIHNHGGGGASFTSGTAEDVLKGVRTHREHGTTTLVASTVTGDLDELARRAALLAELTQAGEIAGIHFEGPFINPCRKGAHKEDLLRDPDPAEVRKLIDAAHGAARMFTLATELPGGLDSVRLLAEHGVIAAIGHTDATYEQTRAAIDAGATVATHLFNAMPPLAHREPGPIAALLEDERITVELINDGTHLHPAALELAFHHAGAHRVALITDAMDAAGFGDGTYHLGPLEVEVKNGVARLVEGGSIAGSTLTLDTAFKRSVTLDKLPVESVVQAISANPAKLIGLYDEIGSLEPGKYADLVVLDAAFDVKGVMRRGEWIVNPPS</sequence>
<dbReference type="EMBL" id="CP108090">
    <property type="protein sequence ID" value="WUQ13909.1"/>
    <property type="molecule type" value="Genomic_DNA"/>
</dbReference>
<keyword evidence="2" id="KW-0479">Metal-binding</keyword>
<dbReference type="SUPFAM" id="SSF51338">
    <property type="entry name" value="Composite domain of metallo-dependent hydrolases"/>
    <property type="match status" value="1"/>
</dbReference>
<name>A0ABZ1TDG3_STRVG</name>
<keyword evidence="3 5" id="KW-0378">Hydrolase</keyword>
<protein>
    <submittedName>
        <fullName evidence="7">N-acetylglucosamine-6-phosphate deacetylase</fullName>
        <ecNumber evidence="7">3.5.1.25</ecNumber>
    </submittedName>
</protein>
<dbReference type="SUPFAM" id="SSF51556">
    <property type="entry name" value="Metallo-dependent hydrolases"/>
    <property type="match status" value="1"/>
</dbReference>
<dbReference type="CDD" id="cd00854">
    <property type="entry name" value="NagA"/>
    <property type="match status" value="1"/>
</dbReference>
<dbReference type="EC" id="3.5.1.25" evidence="7"/>
<feature type="domain" description="Amidohydrolase-related" evidence="6">
    <location>
        <begin position="51"/>
        <end position="377"/>
    </location>
</feature>
<dbReference type="PANTHER" id="PTHR11113:SF14">
    <property type="entry name" value="N-ACETYLGLUCOSAMINE-6-PHOSPHATE DEACETYLASE"/>
    <property type="match status" value="1"/>
</dbReference>
<dbReference type="InterPro" id="IPR032466">
    <property type="entry name" value="Metal_Hydrolase"/>
</dbReference>
<accession>A0ABZ1TDG3</accession>
<reference evidence="7" key="1">
    <citation type="submission" date="2022-10" db="EMBL/GenBank/DDBJ databases">
        <title>The complete genomes of actinobacterial strains from the NBC collection.</title>
        <authorList>
            <person name="Joergensen T.S."/>
            <person name="Alvarez Arevalo M."/>
            <person name="Sterndorff E.B."/>
            <person name="Faurdal D."/>
            <person name="Vuksanovic O."/>
            <person name="Mourched A.-S."/>
            <person name="Charusanti P."/>
            <person name="Shaw S."/>
            <person name="Blin K."/>
            <person name="Weber T."/>
        </authorList>
    </citation>
    <scope>NUCLEOTIDE SEQUENCE</scope>
    <source>
        <strain evidence="7">NBC_00248</strain>
    </source>
</reference>
<dbReference type="Gene3D" id="2.30.40.10">
    <property type="entry name" value="Urease, subunit C, domain 1"/>
    <property type="match status" value="1"/>
</dbReference>
<proteinExistence type="inferred from homology"/>
<gene>
    <name evidence="7" type="primary">nagA</name>
    <name evidence="7" type="ORF">OG517_22160</name>
</gene>
<dbReference type="PIRSF" id="PIRSF038994">
    <property type="entry name" value="NagA"/>
    <property type="match status" value="1"/>
</dbReference>
<evidence type="ECO:0000256" key="3">
    <source>
        <dbReference type="ARBA" id="ARBA00022801"/>
    </source>
</evidence>
<keyword evidence="8" id="KW-1185">Reference proteome</keyword>
<keyword evidence="4 5" id="KW-0119">Carbohydrate metabolism</keyword>
<evidence type="ECO:0000256" key="5">
    <source>
        <dbReference type="PIRNR" id="PIRNR038994"/>
    </source>
</evidence>
<dbReference type="InterPro" id="IPR003764">
    <property type="entry name" value="GlcNAc_6-P_deAcase"/>
</dbReference>
<dbReference type="Proteomes" id="UP001432039">
    <property type="component" value="Chromosome"/>
</dbReference>
<evidence type="ECO:0000256" key="4">
    <source>
        <dbReference type="ARBA" id="ARBA00023277"/>
    </source>
</evidence>
<comment type="similarity">
    <text evidence="1 5">Belongs to the metallo-dependent hydrolases superfamily. NagA family.</text>
</comment>
<dbReference type="GO" id="GO:0008448">
    <property type="term" value="F:N-acetylglucosamine-6-phosphate deacetylase activity"/>
    <property type="evidence" value="ECO:0007669"/>
    <property type="project" value="UniProtKB-EC"/>
</dbReference>
<dbReference type="NCBIfam" id="TIGR00221">
    <property type="entry name" value="nagA"/>
    <property type="match status" value="1"/>
</dbReference>
<evidence type="ECO:0000256" key="1">
    <source>
        <dbReference type="ARBA" id="ARBA00010716"/>
    </source>
</evidence>
<dbReference type="Pfam" id="PF01979">
    <property type="entry name" value="Amidohydro_1"/>
    <property type="match status" value="1"/>
</dbReference>